<comment type="caution">
    <text evidence="1">The sequence shown here is derived from an EMBL/GenBank/DDBJ whole genome shotgun (WGS) entry which is preliminary data.</text>
</comment>
<gene>
    <name evidence="1" type="ORF">CONPUDRAFT_70998</name>
</gene>
<dbReference type="Proteomes" id="UP000053558">
    <property type="component" value="Unassembled WGS sequence"/>
</dbReference>
<organism evidence="1 2">
    <name type="scientific">Coniophora puteana (strain RWD-64-598)</name>
    <name type="common">Brown rot fungus</name>
    <dbReference type="NCBI Taxonomy" id="741705"/>
    <lineage>
        <taxon>Eukaryota</taxon>
        <taxon>Fungi</taxon>
        <taxon>Dikarya</taxon>
        <taxon>Basidiomycota</taxon>
        <taxon>Agaricomycotina</taxon>
        <taxon>Agaricomycetes</taxon>
        <taxon>Agaricomycetidae</taxon>
        <taxon>Boletales</taxon>
        <taxon>Coniophorineae</taxon>
        <taxon>Coniophoraceae</taxon>
        <taxon>Coniophora</taxon>
    </lineage>
</organism>
<sequence>MVIVTYKAYNPSDRQLQDLPQTAKNVLHALHKAISHSTQAIAGPSSVPGHQSPSPLLPAEQEWLSKQAHVEDMPEDEADGMEYKIEMPDAQDGAANDQATKQMRDDYTMPLNPQDIDMHLQDTLDEDILHIQLALDTFTFEEAPFEYTDENPEPNDLDVDKFFNPEEQGMELADQDTEPQQVQNAQAARDATTEAQQGSKTKTIERSHLKLLNLPHLINLLNPMFMLPPATCIKKLTISIGVLALKMPMHTNPTTGFVDLSQDQALHISLHYMPGNPSDARYTGKCRNIEKEIPGLQCLSKDQVLKKLARMTGVKEMRSSRAGWQLPQVP</sequence>
<reference evidence="2" key="1">
    <citation type="journal article" date="2012" name="Science">
        <title>The Paleozoic origin of enzymatic lignin decomposition reconstructed from 31 fungal genomes.</title>
        <authorList>
            <person name="Floudas D."/>
            <person name="Binder M."/>
            <person name="Riley R."/>
            <person name="Barry K."/>
            <person name="Blanchette R.A."/>
            <person name="Henrissat B."/>
            <person name="Martinez A.T."/>
            <person name="Otillar R."/>
            <person name="Spatafora J.W."/>
            <person name="Yadav J.S."/>
            <person name="Aerts A."/>
            <person name="Benoit I."/>
            <person name="Boyd A."/>
            <person name="Carlson A."/>
            <person name="Copeland A."/>
            <person name="Coutinho P.M."/>
            <person name="de Vries R.P."/>
            <person name="Ferreira P."/>
            <person name="Findley K."/>
            <person name="Foster B."/>
            <person name="Gaskell J."/>
            <person name="Glotzer D."/>
            <person name="Gorecki P."/>
            <person name="Heitman J."/>
            <person name="Hesse C."/>
            <person name="Hori C."/>
            <person name="Igarashi K."/>
            <person name="Jurgens J.A."/>
            <person name="Kallen N."/>
            <person name="Kersten P."/>
            <person name="Kohler A."/>
            <person name="Kuees U."/>
            <person name="Kumar T.K.A."/>
            <person name="Kuo A."/>
            <person name="LaButti K."/>
            <person name="Larrondo L.F."/>
            <person name="Lindquist E."/>
            <person name="Ling A."/>
            <person name="Lombard V."/>
            <person name="Lucas S."/>
            <person name="Lundell T."/>
            <person name="Martin R."/>
            <person name="McLaughlin D.J."/>
            <person name="Morgenstern I."/>
            <person name="Morin E."/>
            <person name="Murat C."/>
            <person name="Nagy L.G."/>
            <person name="Nolan M."/>
            <person name="Ohm R.A."/>
            <person name="Patyshakuliyeva A."/>
            <person name="Rokas A."/>
            <person name="Ruiz-Duenas F.J."/>
            <person name="Sabat G."/>
            <person name="Salamov A."/>
            <person name="Samejima M."/>
            <person name="Schmutz J."/>
            <person name="Slot J.C."/>
            <person name="St John F."/>
            <person name="Stenlid J."/>
            <person name="Sun H."/>
            <person name="Sun S."/>
            <person name="Syed K."/>
            <person name="Tsang A."/>
            <person name="Wiebenga A."/>
            <person name="Young D."/>
            <person name="Pisabarro A."/>
            <person name="Eastwood D.C."/>
            <person name="Martin F."/>
            <person name="Cullen D."/>
            <person name="Grigoriev I.V."/>
            <person name="Hibbett D.S."/>
        </authorList>
    </citation>
    <scope>NUCLEOTIDE SEQUENCE [LARGE SCALE GENOMIC DNA]</scope>
    <source>
        <strain evidence="2">RWD-64-598 SS2</strain>
    </source>
</reference>
<dbReference type="GeneID" id="19208885"/>
<evidence type="ECO:0000313" key="1">
    <source>
        <dbReference type="EMBL" id="EIW84157.1"/>
    </source>
</evidence>
<accession>A0A5M3MYQ4</accession>
<dbReference type="RefSeq" id="XP_007765421.1">
    <property type="nucleotide sequence ID" value="XM_007767231.1"/>
</dbReference>
<evidence type="ECO:0000313" key="2">
    <source>
        <dbReference type="Proteomes" id="UP000053558"/>
    </source>
</evidence>
<proteinExistence type="predicted"/>
<protein>
    <submittedName>
        <fullName evidence="1">Uncharacterized protein</fullName>
    </submittedName>
</protein>
<dbReference type="AlphaFoldDB" id="A0A5M3MYQ4"/>
<dbReference type="EMBL" id="JH711575">
    <property type="protein sequence ID" value="EIW84157.1"/>
    <property type="molecule type" value="Genomic_DNA"/>
</dbReference>
<name>A0A5M3MYQ4_CONPW</name>
<keyword evidence="2" id="KW-1185">Reference proteome</keyword>
<dbReference type="KEGG" id="cput:CONPUDRAFT_70998"/>